<feature type="transmembrane region" description="Helical" evidence="1">
    <location>
        <begin position="70"/>
        <end position="91"/>
    </location>
</feature>
<proteinExistence type="predicted"/>
<dbReference type="AlphaFoldDB" id="M3GTK1"/>
<reference evidence="2 3" key="1">
    <citation type="submission" date="2013-01" db="EMBL/GenBank/DDBJ databases">
        <authorList>
            <person name="Harkins D.M."/>
            <person name="Durkin A.S."/>
            <person name="Brinkac L.M."/>
            <person name="Haft D.H."/>
            <person name="Selengut J.D."/>
            <person name="Sanka R."/>
            <person name="DePew J."/>
            <person name="Purushe J."/>
            <person name="Tulsiani S.M."/>
            <person name="Graham G.C."/>
            <person name="Burns M.-A."/>
            <person name="Dohnt M.F."/>
            <person name="Smythe L.D."/>
            <person name="McKay D.B."/>
            <person name="Craig S.B."/>
            <person name="Vinetz J.M."/>
            <person name="Sutton G.G."/>
            <person name="Nierman W.C."/>
            <person name="Fouts D.E."/>
        </authorList>
    </citation>
    <scope>NUCLEOTIDE SEQUENCE [LARGE SCALE GENOMIC DNA]</scope>
    <source>
        <strain evidence="2 3">LT2116</strain>
    </source>
</reference>
<evidence type="ECO:0000256" key="1">
    <source>
        <dbReference type="SAM" id="Phobius"/>
    </source>
</evidence>
<protein>
    <submittedName>
        <fullName evidence="2">Uncharacterized protein</fullName>
    </submittedName>
</protein>
<evidence type="ECO:0000313" key="2">
    <source>
        <dbReference type="EMBL" id="EMF80241.1"/>
    </source>
</evidence>
<dbReference type="Proteomes" id="UP000011770">
    <property type="component" value="Unassembled WGS sequence"/>
</dbReference>
<evidence type="ECO:0000313" key="3">
    <source>
        <dbReference type="Proteomes" id="UP000011770"/>
    </source>
</evidence>
<accession>M3GTK1</accession>
<organism evidence="2 3">
    <name type="scientific">Leptospira weilii serovar Topaz str. LT2116</name>
    <dbReference type="NCBI Taxonomy" id="1088540"/>
    <lineage>
        <taxon>Bacteria</taxon>
        <taxon>Pseudomonadati</taxon>
        <taxon>Spirochaetota</taxon>
        <taxon>Spirochaetia</taxon>
        <taxon>Leptospirales</taxon>
        <taxon>Leptospiraceae</taxon>
        <taxon>Leptospira</taxon>
    </lineage>
</organism>
<comment type="caution">
    <text evidence="2">The sequence shown here is derived from an EMBL/GenBank/DDBJ whole genome shotgun (WGS) entry which is preliminary data.</text>
</comment>
<name>M3GTK1_9LEPT</name>
<gene>
    <name evidence="2" type="ORF">LEP1GSC188_2622</name>
</gene>
<keyword evidence="1" id="KW-0472">Membrane</keyword>
<keyword evidence="1" id="KW-1133">Transmembrane helix</keyword>
<keyword evidence="1" id="KW-0812">Transmembrane</keyword>
<dbReference type="EMBL" id="AHOR02000061">
    <property type="protein sequence ID" value="EMF80241.1"/>
    <property type="molecule type" value="Genomic_DNA"/>
</dbReference>
<feature type="transmembrane region" description="Helical" evidence="1">
    <location>
        <begin position="12"/>
        <end position="37"/>
    </location>
</feature>
<sequence length="100" mass="11437">MVSSKERNGLNLKIFFQPLLVFGKNAILVFVGSGILARTLNLWTIMTENGKQVGVKAWFFSKLVFITDPYLASLLYAVLHLSVWWGILSFLDKRKIYIKV</sequence>